<evidence type="ECO:0000313" key="4">
    <source>
        <dbReference type="EMBL" id="CAD6199320.1"/>
    </source>
</evidence>
<organism evidence="4 5">
    <name type="scientific">Caenorhabditis auriculariae</name>
    <dbReference type="NCBI Taxonomy" id="2777116"/>
    <lineage>
        <taxon>Eukaryota</taxon>
        <taxon>Metazoa</taxon>
        <taxon>Ecdysozoa</taxon>
        <taxon>Nematoda</taxon>
        <taxon>Chromadorea</taxon>
        <taxon>Rhabditida</taxon>
        <taxon>Rhabditina</taxon>
        <taxon>Rhabditomorpha</taxon>
        <taxon>Rhabditoidea</taxon>
        <taxon>Rhabditidae</taxon>
        <taxon>Peloderinae</taxon>
        <taxon>Caenorhabditis</taxon>
    </lineage>
</organism>
<dbReference type="PANTHER" id="PTHR45965">
    <property type="entry name" value="INACTIVE RHOMBOID PROTEIN"/>
    <property type="match status" value="1"/>
</dbReference>
<feature type="compositionally biased region" description="Polar residues" evidence="2">
    <location>
        <begin position="180"/>
        <end position="192"/>
    </location>
</feature>
<dbReference type="AlphaFoldDB" id="A0A8S1HT87"/>
<gene>
    <name evidence="4" type="ORF">CAUJ_LOCUS15223</name>
</gene>
<sequence>MSKRPPHATYVEVPTPESSRLQSATTPSRSKHEEQSSTGPSHPPLIRETSQIRAAFNSFTGLGDDESAFEERQKWNQRRLRRISNKYNCKLDELSKELNSGDQRGGSATVAGTPMSVIGTPAVFDPFHSVESGVTPTIRGFFNARSTRGSFAVPQTPLQRSMASAGNVHRFPATPGVAPESSTTFGSFQQEPRMSGRTPKRQDSVPKIFFESFSAFLKTGSVTPQRRRPPPLTSRSSFDIEQINEREFMQEDVLDRLAEENSPSGIVFRMSETQPRTAGEQIALVQLGQRDPSSSGSLDQTGKSSMAASSRFRTTIEGVPTESVITEETSFELDEDERDAPGPSSSSWSSRSGGRRGRRPHRFPVSQPIFDDSSMSATAALEPLIEEKERPSEEDEGKSSRIPHSKSQPASIQRYKTFDEDIRRPSDLMQGSTLLEHSKSLPQGFPGREIPETRAPASAVEAMEAQSAEQDFKTKILRPFKSFKRTLSRKKTSADGGKGVHENPGVPPTPQPTSKHHKVMSSKTVSVNEEMFFDKVPPTPAKPMRISLMPQEVDAYHPDAASPPRTPFVFDVVPDDVPSIDGAPLAAQPFAMSDVAGISRIALGDAHIVRAQRARLGPHPIAPSVGEPDRPTSQTIDSTATRKMLQRQKSIDRSAFLEAHMDRFAMAVQKHNPEQRQHRKKARIRGIGRLGRCIGRNLQKSKVSRLPENLRNRIEEGEDERVFFTYWVTTIQILVCLMSILFYGLGPFGLDRVEKHGEVMDTTLTYRRVSFHEPVHFWMGPNFADLIRLGAKYSPCMRRERNLWKVIEEERQQENKTGCCIYNDNSGCYQTGKNACPRSLATWNRWDQKGGPLVRRTSGPVCGQDPEYCDEPQSHALSEWPDDLTQWPICTKTRSGGFLPRHMTCPVTGRPCCIQVQGLCRITTKEYCTFVRGHYHENATLCSQVDCLSDVCGMLPFFNKDHPNQLYRLFVSLFLHAGYILTKKV</sequence>
<feature type="compositionally biased region" description="Polar residues" evidence="2">
    <location>
        <begin position="16"/>
        <end position="28"/>
    </location>
</feature>
<feature type="region of interest" description="Disordered" evidence="2">
    <location>
        <begin position="487"/>
        <end position="518"/>
    </location>
</feature>
<evidence type="ECO:0000256" key="3">
    <source>
        <dbReference type="SAM" id="Phobius"/>
    </source>
</evidence>
<comment type="caution">
    <text evidence="4">The sequence shown here is derived from an EMBL/GenBank/DDBJ whole genome shotgun (WGS) entry which is preliminary data.</text>
</comment>
<accession>A0A8S1HT87</accession>
<evidence type="ECO:0000313" key="5">
    <source>
        <dbReference type="Proteomes" id="UP000835052"/>
    </source>
</evidence>
<dbReference type="GO" id="GO:0042058">
    <property type="term" value="P:regulation of epidermal growth factor receptor signaling pathway"/>
    <property type="evidence" value="ECO:0007669"/>
    <property type="project" value="TreeGrafter"/>
</dbReference>
<feature type="transmembrane region" description="Helical" evidence="3">
    <location>
        <begin position="724"/>
        <end position="745"/>
    </location>
</feature>
<feature type="compositionally biased region" description="Basic and acidic residues" evidence="2">
    <location>
        <begin position="416"/>
        <end position="425"/>
    </location>
</feature>
<comment type="similarity">
    <text evidence="1">Belongs to the peptidase S54 family.</text>
</comment>
<keyword evidence="3" id="KW-0472">Membrane</keyword>
<dbReference type="OrthoDB" id="2146116at2759"/>
<feature type="compositionally biased region" description="Basic residues" evidence="2">
    <location>
        <begin position="353"/>
        <end position="362"/>
    </location>
</feature>
<dbReference type="Proteomes" id="UP000835052">
    <property type="component" value="Unassembled WGS sequence"/>
</dbReference>
<dbReference type="GO" id="GO:0005789">
    <property type="term" value="C:endoplasmic reticulum membrane"/>
    <property type="evidence" value="ECO:0007669"/>
    <property type="project" value="TreeGrafter"/>
</dbReference>
<keyword evidence="5" id="KW-1185">Reference proteome</keyword>
<proteinExistence type="inferred from homology"/>
<dbReference type="PANTHER" id="PTHR45965:SF3">
    <property type="entry name" value="INACTIVE RHOMBOID PROTEIN 1"/>
    <property type="match status" value="1"/>
</dbReference>
<feature type="compositionally biased region" description="Low complexity" evidence="2">
    <location>
        <begin position="341"/>
        <end position="352"/>
    </location>
</feature>
<keyword evidence="3" id="KW-1133">Transmembrane helix</keyword>
<dbReference type="InterPro" id="IPR051512">
    <property type="entry name" value="Inactive_Rhomboid"/>
</dbReference>
<protein>
    <submittedName>
        <fullName evidence="4">Uncharacterized protein</fullName>
    </submittedName>
</protein>
<evidence type="ECO:0000256" key="1">
    <source>
        <dbReference type="ARBA" id="ARBA00009045"/>
    </source>
</evidence>
<feature type="region of interest" description="Disordered" evidence="2">
    <location>
        <begin position="176"/>
        <end position="202"/>
    </location>
</feature>
<name>A0A8S1HT87_9PELO</name>
<dbReference type="GO" id="GO:0050708">
    <property type="term" value="P:regulation of protein secretion"/>
    <property type="evidence" value="ECO:0007669"/>
    <property type="project" value="TreeGrafter"/>
</dbReference>
<feature type="compositionally biased region" description="Polar residues" evidence="2">
    <location>
        <begin position="291"/>
        <end position="313"/>
    </location>
</feature>
<dbReference type="EMBL" id="CAJGYM010000167">
    <property type="protein sequence ID" value="CAD6199320.1"/>
    <property type="molecule type" value="Genomic_DNA"/>
</dbReference>
<feature type="region of interest" description="Disordered" evidence="2">
    <location>
        <begin position="1"/>
        <end position="48"/>
    </location>
</feature>
<keyword evidence="3" id="KW-0812">Transmembrane</keyword>
<reference evidence="4" key="1">
    <citation type="submission" date="2020-10" db="EMBL/GenBank/DDBJ databases">
        <authorList>
            <person name="Kikuchi T."/>
        </authorList>
    </citation>
    <scope>NUCLEOTIDE SEQUENCE</scope>
    <source>
        <strain evidence="4">NKZ352</strain>
    </source>
</reference>
<feature type="region of interest" description="Disordered" evidence="2">
    <location>
        <begin position="286"/>
        <end position="425"/>
    </location>
</feature>
<feature type="compositionally biased region" description="Acidic residues" evidence="2">
    <location>
        <begin position="329"/>
        <end position="338"/>
    </location>
</feature>
<evidence type="ECO:0000256" key="2">
    <source>
        <dbReference type="SAM" id="MobiDB-lite"/>
    </source>
</evidence>